<dbReference type="HOGENOM" id="CLU_3392696_0_0_1"/>
<dbReference type="Proteomes" id="UP000008549">
    <property type="component" value="Unassembled WGS sequence"/>
</dbReference>
<dbReference type="InParanoid" id="B6IJ74"/>
<name>B6IJ74_CAEBR</name>
<dbReference type="CTD" id="68919079"/>
<organism evidence="1 2">
    <name type="scientific">Caenorhabditis briggsae</name>
    <dbReference type="NCBI Taxonomy" id="6238"/>
    <lineage>
        <taxon>Eukaryota</taxon>
        <taxon>Metazoa</taxon>
        <taxon>Ecdysozoa</taxon>
        <taxon>Nematoda</taxon>
        <taxon>Chromadorea</taxon>
        <taxon>Rhabditida</taxon>
        <taxon>Rhabditina</taxon>
        <taxon>Rhabditomorpha</taxon>
        <taxon>Rhabditoidea</taxon>
        <taxon>Rhabditidae</taxon>
        <taxon>Peloderinae</taxon>
        <taxon>Caenorhabditis</taxon>
    </lineage>
</organism>
<keyword evidence="2" id="KW-1185">Reference proteome</keyword>
<reference evidence="1 2" key="2">
    <citation type="journal article" date="2011" name="PLoS Genet.">
        <title>Caenorhabditis briggsae recombinant inbred line genotypes reveal inter-strain incompatibility and the evolution of recombination.</title>
        <authorList>
            <person name="Ross J.A."/>
            <person name="Koboldt D.C."/>
            <person name="Staisch J.E."/>
            <person name="Chamberlin H.M."/>
            <person name="Gupta B.P."/>
            <person name="Miller R.D."/>
            <person name="Baird S.E."/>
            <person name="Haag E.S."/>
        </authorList>
    </citation>
    <scope>NUCLEOTIDE SEQUENCE [LARGE SCALE GENOMIC DNA]</scope>
    <source>
        <strain evidence="1 2">AF16</strain>
    </source>
</reference>
<sequence length="32" mass="4016">MKKCRTFIFFRSESFLKFRDIFPPDVSQLQRF</sequence>
<dbReference type="AlphaFoldDB" id="B6IJ74"/>
<dbReference type="KEGG" id="cbr:CBG_27629"/>
<evidence type="ECO:0000313" key="2">
    <source>
        <dbReference type="Proteomes" id="UP000008549"/>
    </source>
</evidence>
<dbReference type="EMBL" id="HE600983">
    <property type="protein sequence ID" value="CAR99908.1"/>
    <property type="molecule type" value="Genomic_DNA"/>
</dbReference>
<dbReference type="GeneID" id="68919079"/>
<proteinExistence type="predicted"/>
<evidence type="ECO:0000313" key="1">
    <source>
        <dbReference type="EMBL" id="CAR99908.1"/>
    </source>
</evidence>
<accession>B6IJ74</accession>
<reference evidence="1 2" key="1">
    <citation type="journal article" date="2003" name="PLoS Biol.">
        <title>The genome sequence of Caenorhabditis briggsae: a platform for comparative genomics.</title>
        <authorList>
            <person name="Stein L.D."/>
            <person name="Bao Z."/>
            <person name="Blasiar D."/>
            <person name="Blumenthal T."/>
            <person name="Brent M.R."/>
            <person name="Chen N."/>
            <person name="Chinwalla A."/>
            <person name="Clarke L."/>
            <person name="Clee C."/>
            <person name="Coghlan A."/>
            <person name="Coulson A."/>
            <person name="D'Eustachio P."/>
            <person name="Fitch D.H."/>
            <person name="Fulton L.A."/>
            <person name="Fulton R.E."/>
            <person name="Griffiths-Jones S."/>
            <person name="Harris T.W."/>
            <person name="Hillier L.W."/>
            <person name="Kamath R."/>
            <person name="Kuwabara P.E."/>
            <person name="Mardis E.R."/>
            <person name="Marra M.A."/>
            <person name="Miner T.L."/>
            <person name="Minx P."/>
            <person name="Mullikin J.C."/>
            <person name="Plumb R.W."/>
            <person name="Rogers J."/>
            <person name="Schein J.E."/>
            <person name="Sohrmann M."/>
            <person name="Spieth J."/>
            <person name="Stajich J.E."/>
            <person name="Wei C."/>
            <person name="Willey D."/>
            <person name="Wilson R.K."/>
            <person name="Durbin R."/>
            <person name="Waterston R.H."/>
        </authorList>
    </citation>
    <scope>NUCLEOTIDE SEQUENCE [LARGE SCALE GENOMIC DNA]</scope>
    <source>
        <strain evidence="1 2">AF16</strain>
    </source>
</reference>
<gene>
    <name evidence="1" type="ORF">CBG27629</name>
    <name evidence="1" type="ORF">CBG_27629</name>
</gene>
<dbReference type="RefSeq" id="XP_045099469.1">
    <property type="nucleotide sequence ID" value="XM_045239440.1"/>
</dbReference>
<protein>
    <submittedName>
        <fullName evidence="1">Protein CBG27629</fullName>
    </submittedName>
</protein>